<dbReference type="Proteomes" id="UP000092666">
    <property type="component" value="Unassembled WGS sequence"/>
</dbReference>
<dbReference type="AlphaFoldDB" id="A0A1B9GJE6"/>
<evidence type="ECO:0000313" key="2">
    <source>
        <dbReference type="EMBL" id="OCF31169.1"/>
    </source>
</evidence>
<reference evidence="2 3" key="1">
    <citation type="submission" date="2013-07" db="EMBL/GenBank/DDBJ databases">
        <title>The Genome Sequence of Cryptococcus heveanensis BCC8398.</title>
        <authorList>
            <consortium name="The Broad Institute Genome Sequencing Platform"/>
            <person name="Cuomo C."/>
            <person name="Litvintseva A."/>
            <person name="Chen Y."/>
            <person name="Heitman J."/>
            <person name="Sun S."/>
            <person name="Springer D."/>
            <person name="Dromer F."/>
            <person name="Young S.K."/>
            <person name="Zeng Q."/>
            <person name="Gargeya S."/>
            <person name="Fitzgerald M."/>
            <person name="Abouelleil A."/>
            <person name="Alvarado L."/>
            <person name="Berlin A.M."/>
            <person name="Chapman S.B."/>
            <person name="Dewar J."/>
            <person name="Goldberg J."/>
            <person name="Griggs A."/>
            <person name="Gujja S."/>
            <person name="Hansen M."/>
            <person name="Howarth C."/>
            <person name="Imamovic A."/>
            <person name="Larimer J."/>
            <person name="McCowan C."/>
            <person name="Murphy C."/>
            <person name="Pearson M."/>
            <person name="Priest M."/>
            <person name="Roberts A."/>
            <person name="Saif S."/>
            <person name="Shea T."/>
            <person name="Sykes S."/>
            <person name="Wortman J."/>
            <person name="Nusbaum C."/>
            <person name="Birren B."/>
        </authorList>
    </citation>
    <scope>NUCLEOTIDE SEQUENCE [LARGE SCALE GENOMIC DNA]</scope>
    <source>
        <strain evidence="2 3">BCC8398</strain>
    </source>
</reference>
<name>A0A1B9GJE6_9TREE</name>
<reference evidence="3" key="2">
    <citation type="submission" date="2013-12" db="EMBL/GenBank/DDBJ databases">
        <title>Evolution of pathogenesis and genome organization in the Tremellales.</title>
        <authorList>
            <person name="Cuomo C."/>
            <person name="Litvintseva A."/>
            <person name="Heitman J."/>
            <person name="Chen Y."/>
            <person name="Sun S."/>
            <person name="Springer D."/>
            <person name="Dromer F."/>
            <person name="Young S."/>
            <person name="Zeng Q."/>
            <person name="Chapman S."/>
            <person name="Gujja S."/>
            <person name="Saif S."/>
            <person name="Birren B."/>
        </authorList>
    </citation>
    <scope>NUCLEOTIDE SEQUENCE [LARGE SCALE GENOMIC DNA]</scope>
    <source>
        <strain evidence="3">BCC8398</strain>
    </source>
</reference>
<organism evidence="2 3">
    <name type="scientific">Kwoniella heveanensis BCC8398</name>
    <dbReference type="NCBI Taxonomy" id="1296120"/>
    <lineage>
        <taxon>Eukaryota</taxon>
        <taxon>Fungi</taxon>
        <taxon>Dikarya</taxon>
        <taxon>Basidiomycota</taxon>
        <taxon>Agaricomycotina</taxon>
        <taxon>Tremellomycetes</taxon>
        <taxon>Tremellales</taxon>
        <taxon>Cryptococcaceae</taxon>
        <taxon>Kwoniella</taxon>
    </lineage>
</organism>
<feature type="region of interest" description="Disordered" evidence="1">
    <location>
        <begin position="104"/>
        <end position="133"/>
    </location>
</feature>
<gene>
    <name evidence="2" type="ORF">I316_07136</name>
</gene>
<accession>A0A1B9GJE6</accession>
<keyword evidence="3" id="KW-1185">Reference proteome</keyword>
<sequence>MVSHFGKFAALEHSSERNIFFTYENELAPPSTTGTHGCSYACGMDGYRPLDLGHERHMDMSEGGLVSCGNSQSFYPPDSTLWSSTPTSHPDEMSQALDLTMDGTGYASDIGLDDIPSQASPQRDIPPPASNRGEVSEIALPGIGLYDDRAAPASPEQWMLCRPHNPADSAEEESVEGDQVDECASEDVSAPMISPSGKRLATEAEFQLFLDTGFWDESIEYVPDLPSGFGVSLAGSSKEPFSQSLELPYRGDGSEEQDVRGDVSGATSYGFLSFEPSSTRHSLGAIHHTQFVAL</sequence>
<dbReference type="EMBL" id="KV700137">
    <property type="protein sequence ID" value="OCF31169.1"/>
    <property type="molecule type" value="Genomic_DNA"/>
</dbReference>
<evidence type="ECO:0000313" key="3">
    <source>
        <dbReference type="Proteomes" id="UP000092666"/>
    </source>
</evidence>
<proteinExistence type="predicted"/>
<protein>
    <submittedName>
        <fullName evidence="2">Uncharacterized protein</fullName>
    </submittedName>
</protein>
<evidence type="ECO:0000256" key="1">
    <source>
        <dbReference type="SAM" id="MobiDB-lite"/>
    </source>
</evidence>